<name>A0AAV5WPG4_9BILA</name>
<evidence type="ECO:0000313" key="2">
    <source>
        <dbReference type="EMBL" id="GMT32871.1"/>
    </source>
</evidence>
<sequence length="75" mass="8374">DGSFVPCTTLTWRLATLPFSMDYSARSAKTSLEAWRDLVRMLPWTSSRSTPRRCATNCPSRTSRTTASTTLLGWG</sequence>
<proteinExistence type="predicted"/>
<feature type="compositionally biased region" description="Low complexity" evidence="1">
    <location>
        <begin position="60"/>
        <end position="75"/>
    </location>
</feature>
<feature type="region of interest" description="Disordered" evidence="1">
    <location>
        <begin position="53"/>
        <end position="75"/>
    </location>
</feature>
<accession>A0AAV5WPG4</accession>
<keyword evidence="3" id="KW-1185">Reference proteome</keyword>
<evidence type="ECO:0000313" key="3">
    <source>
        <dbReference type="Proteomes" id="UP001432322"/>
    </source>
</evidence>
<feature type="non-terminal residue" evidence="2">
    <location>
        <position position="1"/>
    </location>
</feature>
<comment type="caution">
    <text evidence="2">The sequence shown here is derived from an EMBL/GenBank/DDBJ whole genome shotgun (WGS) entry which is preliminary data.</text>
</comment>
<reference evidence="2" key="1">
    <citation type="submission" date="2023-10" db="EMBL/GenBank/DDBJ databases">
        <title>Genome assembly of Pristionchus species.</title>
        <authorList>
            <person name="Yoshida K."/>
            <person name="Sommer R.J."/>
        </authorList>
    </citation>
    <scope>NUCLEOTIDE SEQUENCE</scope>
    <source>
        <strain evidence="2">RS5133</strain>
    </source>
</reference>
<dbReference type="Proteomes" id="UP001432322">
    <property type="component" value="Unassembled WGS sequence"/>
</dbReference>
<feature type="non-terminal residue" evidence="2">
    <location>
        <position position="75"/>
    </location>
</feature>
<gene>
    <name evidence="2" type="ORF">PFISCL1PPCAC_24168</name>
</gene>
<evidence type="ECO:0000256" key="1">
    <source>
        <dbReference type="SAM" id="MobiDB-lite"/>
    </source>
</evidence>
<protein>
    <submittedName>
        <fullName evidence="2">Uncharacterized protein</fullName>
    </submittedName>
</protein>
<organism evidence="2 3">
    <name type="scientific">Pristionchus fissidentatus</name>
    <dbReference type="NCBI Taxonomy" id="1538716"/>
    <lineage>
        <taxon>Eukaryota</taxon>
        <taxon>Metazoa</taxon>
        <taxon>Ecdysozoa</taxon>
        <taxon>Nematoda</taxon>
        <taxon>Chromadorea</taxon>
        <taxon>Rhabditida</taxon>
        <taxon>Rhabditina</taxon>
        <taxon>Diplogasteromorpha</taxon>
        <taxon>Diplogasteroidea</taxon>
        <taxon>Neodiplogasteridae</taxon>
        <taxon>Pristionchus</taxon>
    </lineage>
</organism>
<dbReference type="AlphaFoldDB" id="A0AAV5WPG4"/>
<dbReference type="EMBL" id="BTSY01000006">
    <property type="protein sequence ID" value="GMT32871.1"/>
    <property type="molecule type" value="Genomic_DNA"/>
</dbReference>